<proteinExistence type="predicted"/>
<evidence type="ECO:0000313" key="2">
    <source>
        <dbReference type="Proteomes" id="UP000253729"/>
    </source>
</evidence>
<accession>A0A3F3QHB2</accession>
<dbReference type="AlphaFoldDB" id="A0A3F3QHB2"/>
<sequence length="373" mass="41432">MEDTLAPFTQTDAERQEPRVQQYIQTAGHINDLQVHQQTRTTTSTPSSHGTSGSNWDIKEVNAVRAIPLLNLPPRRIVPAKFFPGNGHSEFAYMRRSIQAASIDDLKAFISARYEGNPFLAFFFDLAGLITTDTSEATIARAHQRSVSGDSIHSDLSTPSDEDSCESASVQALKSFTKAVMSYMGNDTYLFPRTFNRVHFKSIPNNIEFRWRMAGTTYVAVNDGSVGCKSRHAGGIKRSSGEPEKFNPTVFAQEVGEMIGSVGAQRSRPVLIKHTSDQEAFVICMHGTLFYISAAYFSPEYIHYIETTEPTTIAAGENLLWIRRSIHFDLKCPEDRGQALKFFWALVKYIASGEARSNMVAAAIDAARDIPVE</sequence>
<dbReference type="GeneID" id="38138677"/>
<protein>
    <submittedName>
        <fullName evidence="1">Uncharacterized protein</fullName>
    </submittedName>
</protein>
<evidence type="ECO:0000313" key="1">
    <source>
        <dbReference type="EMBL" id="RDH38339.1"/>
    </source>
</evidence>
<organism evidence="1 2">
    <name type="scientific">Aspergillus welwitschiae</name>
    <dbReference type="NCBI Taxonomy" id="1341132"/>
    <lineage>
        <taxon>Eukaryota</taxon>
        <taxon>Fungi</taxon>
        <taxon>Dikarya</taxon>
        <taxon>Ascomycota</taxon>
        <taxon>Pezizomycotina</taxon>
        <taxon>Eurotiomycetes</taxon>
        <taxon>Eurotiomycetidae</taxon>
        <taxon>Eurotiales</taxon>
        <taxon>Aspergillaceae</taxon>
        <taxon>Aspergillus</taxon>
        <taxon>Aspergillus subgen. Circumdati</taxon>
    </lineage>
</organism>
<reference evidence="1 2" key="1">
    <citation type="submission" date="2018-07" db="EMBL/GenBank/DDBJ databases">
        <title>The genomes of Aspergillus section Nigri reveals drivers in fungal speciation.</title>
        <authorList>
            <consortium name="DOE Joint Genome Institute"/>
            <person name="Vesth T.C."/>
            <person name="Nybo J."/>
            <person name="Theobald S."/>
            <person name="Brandl J."/>
            <person name="Frisvad J.C."/>
            <person name="Nielsen K.F."/>
            <person name="Lyhne E.K."/>
            <person name="Kogle M.E."/>
            <person name="Kuo A."/>
            <person name="Riley R."/>
            <person name="Clum A."/>
            <person name="Nolan M."/>
            <person name="Lipzen A."/>
            <person name="Salamov A."/>
            <person name="Henrissat B."/>
            <person name="Wiebenga A."/>
            <person name="De vries R.P."/>
            <person name="Grigoriev I.V."/>
            <person name="Mortensen U.H."/>
            <person name="Andersen M.R."/>
            <person name="Baker S.E."/>
        </authorList>
    </citation>
    <scope>NUCLEOTIDE SEQUENCE [LARGE SCALE GENOMIC DNA]</scope>
    <source>
        <strain evidence="1 2">CBS 139.54b</strain>
    </source>
</reference>
<dbReference type="Proteomes" id="UP000253729">
    <property type="component" value="Unassembled WGS sequence"/>
</dbReference>
<keyword evidence="2" id="KW-1185">Reference proteome</keyword>
<dbReference type="EMBL" id="KZ852033">
    <property type="protein sequence ID" value="RDH38339.1"/>
    <property type="molecule type" value="Genomic_DNA"/>
</dbReference>
<name>A0A3F3QHB2_9EURO</name>
<dbReference type="RefSeq" id="XP_026631361.1">
    <property type="nucleotide sequence ID" value="XM_026770321.1"/>
</dbReference>
<gene>
    <name evidence="1" type="ORF">BDQ94DRAFT_165492</name>
</gene>